<dbReference type="Pfam" id="PF13783">
    <property type="entry name" value="DUF4177"/>
    <property type="match status" value="1"/>
</dbReference>
<evidence type="ECO:0008006" key="3">
    <source>
        <dbReference type="Google" id="ProtNLM"/>
    </source>
</evidence>
<sequence length="68" mass="7561">MGYHKAKEVIIMEYNTILLPVADSKKNTAQIGDTLNEMAKEGWELITLEAQQSYGGTDGNLAVFKRNT</sequence>
<name>A0A268RWU4_SHOCL</name>
<dbReference type="Proteomes" id="UP000216133">
    <property type="component" value="Unassembled WGS sequence"/>
</dbReference>
<organism evidence="1 2">
    <name type="scientific">Shouchella clausii</name>
    <name type="common">Alkalihalobacillus clausii</name>
    <dbReference type="NCBI Taxonomy" id="79880"/>
    <lineage>
        <taxon>Bacteria</taxon>
        <taxon>Bacillati</taxon>
        <taxon>Bacillota</taxon>
        <taxon>Bacilli</taxon>
        <taxon>Bacillales</taxon>
        <taxon>Bacillaceae</taxon>
        <taxon>Shouchella</taxon>
    </lineage>
</organism>
<comment type="caution">
    <text evidence="1">The sequence shown here is derived from an EMBL/GenBank/DDBJ whole genome shotgun (WGS) entry which is preliminary data.</text>
</comment>
<dbReference type="EMBL" id="NPBS01000096">
    <property type="protein sequence ID" value="PAF24712.1"/>
    <property type="molecule type" value="Genomic_DNA"/>
</dbReference>
<gene>
    <name evidence="1" type="ORF">CHH61_17310</name>
</gene>
<dbReference type="AlphaFoldDB" id="A0A268RWU4"/>
<dbReference type="InterPro" id="IPR025234">
    <property type="entry name" value="YjzH-like"/>
</dbReference>
<reference evidence="1 2" key="1">
    <citation type="submission" date="2017-07" db="EMBL/GenBank/DDBJ databases">
        <title>Isolation and whole genome analysis of endospore-forming bacteria from heroin.</title>
        <authorList>
            <person name="Kalinowski J."/>
            <person name="Ahrens B."/>
            <person name="Al-Dilaimi A."/>
            <person name="Winkler A."/>
            <person name="Wibberg D."/>
            <person name="Schleenbecker U."/>
            <person name="Ruckert C."/>
            <person name="Wolfel R."/>
            <person name="Grass G."/>
        </authorList>
    </citation>
    <scope>NUCLEOTIDE SEQUENCE [LARGE SCALE GENOMIC DNA]</scope>
    <source>
        <strain evidence="1 2">7523-2</strain>
    </source>
</reference>
<evidence type="ECO:0000313" key="1">
    <source>
        <dbReference type="EMBL" id="PAF24712.1"/>
    </source>
</evidence>
<proteinExistence type="predicted"/>
<accession>A0A268RWU4</accession>
<protein>
    <recommendedName>
        <fullName evidence="3">DUF4177 domain-containing protein</fullName>
    </recommendedName>
</protein>
<evidence type="ECO:0000313" key="2">
    <source>
        <dbReference type="Proteomes" id="UP000216133"/>
    </source>
</evidence>